<dbReference type="PANTHER" id="PTHR31779">
    <property type="entry name" value="2-NITROPROPANE DIOXYGENASE FAMILY, PUTATIVE (AFU_ORTHOLOGUE AFUA_2G17430)-RELATED"/>
    <property type="match status" value="1"/>
</dbReference>
<dbReference type="EMBL" id="ML735227">
    <property type="protein sequence ID" value="KAE8393820.1"/>
    <property type="molecule type" value="Genomic_DNA"/>
</dbReference>
<feature type="region of interest" description="Disordered" evidence="7">
    <location>
        <begin position="59"/>
        <end position="105"/>
    </location>
</feature>
<dbReference type="GO" id="GO:0003677">
    <property type="term" value="F:DNA binding"/>
    <property type="evidence" value="ECO:0007669"/>
    <property type="project" value="UniProtKB-KW"/>
</dbReference>
<evidence type="ECO:0000313" key="9">
    <source>
        <dbReference type="EMBL" id="KAE8393820.1"/>
    </source>
</evidence>
<feature type="domain" description="Zn(2)-C6 fungal-type" evidence="8">
    <location>
        <begin position="21"/>
        <end position="50"/>
    </location>
</feature>
<keyword evidence="3" id="KW-0805">Transcription regulation</keyword>
<dbReference type="SUPFAM" id="SSF57701">
    <property type="entry name" value="Zn2/Cys6 DNA-binding domain"/>
    <property type="match status" value="1"/>
</dbReference>
<dbReference type="InterPro" id="IPR036864">
    <property type="entry name" value="Zn2-C6_fun-type_DNA-bd_sf"/>
</dbReference>
<evidence type="ECO:0000259" key="8">
    <source>
        <dbReference type="PROSITE" id="PS50048"/>
    </source>
</evidence>
<dbReference type="Gene3D" id="4.10.240.10">
    <property type="entry name" value="Zn(2)-C6 fungal-type DNA-binding domain"/>
    <property type="match status" value="1"/>
</dbReference>
<keyword evidence="5" id="KW-0804">Transcription</keyword>
<dbReference type="CDD" id="cd12148">
    <property type="entry name" value="fungal_TF_MHR"/>
    <property type="match status" value="1"/>
</dbReference>
<dbReference type="Pfam" id="PF04082">
    <property type="entry name" value="Fungal_trans"/>
    <property type="match status" value="1"/>
</dbReference>
<feature type="compositionally biased region" description="Pro residues" evidence="7">
    <location>
        <begin position="74"/>
        <end position="85"/>
    </location>
</feature>
<evidence type="ECO:0000256" key="4">
    <source>
        <dbReference type="ARBA" id="ARBA00023125"/>
    </source>
</evidence>
<reference evidence="9" key="1">
    <citation type="submission" date="2019-04" db="EMBL/GenBank/DDBJ databases">
        <title>Friends and foes A comparative genomics studyof 23 Aspergillus species from section Flavi.</title>
        <authorList>
            <consortium name="DOE Joint Genome Institute"/>
            <person name="Kjaerbolling I."/>
            <person name="Vesth T."/>
            <person name="Frisvad J.C."/>
            <person name="Nybo J.L."/>
            <person name="Theobald S."/>
            <person name="Kildgaard S."/>
            <person name="Isbrandt T."/>
            <person name="Kuo A."/>
            <person name="Sato A."/>
            <person name="Lyhne E.K."/>
            <person name="Kogle M.E."/>
            <person name="Wiebenga A."/>
            <person name="Kun R.S."/>
            <person name="Lubbers R.J."/>
            <person name="Makela M.R."/>
            <person name="Barry K."/>
            <person name="Chovatia M."/>
            <person name="Clum A."/>
            <person name="Daum C."/>
            <person name="Haridas S."/>
            <person name="He G."/>
            <person name="LaButti K."/>
            <person name="Lipzen A."/>
            <person name="Mondo S."/>
            <person name="Riley R."/>
            <person name="Salamov A."/>
            <person name="Simmons B.A."/>
            <person name="Magnuson J.K."/>
            <person name="Henrissat B."/>
            <person name="Mortensen U.H."/>
            <person name="Larsen T.O."/>
            <person name="Devries R.P."/>
            <person name="Grigoriev I.V."/>
            <person name="Machida M."/>
            <person name="Baker S.E."/>
            <person name="Andersen M.R."/>
        </authorList>
    </citation>
    <scope>NUCLEOTIDE SEQUENCE [LARGE SCALE GENOMIC DNA]</scope>
    <source>
        <strain evidence="9">IBT 14317</strain>
    </source>
</reference>
<dbReference type="GO" id="GO:0009893">
    <property type="term" value="P:positive regulation of metabolic process"/>
    <property type="evidence" value="ECO:0007669"/>
    <property type="project" value="UniProtKB-ARBA"/>
</dbReference>
<dbReference type="InterPro" id="IPR007219">
    <property type="entry name" value="XnlR_reg_dom"/>
</dbReference>
<accession>A0A5N7CHZ9</accession>
<evidence type="ECO:0000256" key="2">
    <source>
        <dbReference type="ARBA" id="ARBA00022833"/>
    </source>
</evidence>
<evidence type="ECO:0000256" key="6">
    <source>
        <dbReference type="ARBA" id="ARBA00023242"/>
    </source>
</evidence>
<dbReference type="OrthoDB" id="4064873at2759"/>
<evidence type="ECO:0000256" key="3">
    <source>
        <dbReference type="ARBA" id="ARBA00023015"/>
    </source>
</evidence>
<dbReference type="PROSITE" id="PS50048">
    <property type="entry name" value="ZN2_CY6_FUNGAL_2"/>
    <property type="match status" value="1"/>
</dbReference>
<proteinExistence type="predicted"/>
<sequence>MDTNPPQEEPLQTRRRRTRLACETCKIRKRKCDGQMPCESCSRYDYRCFYDSPPRKKRLSTAAATTSQAFSPPVTLPSPGGPPPSSSLALEPSIQRPTEEKSMEANSGVVFPQLLGLKLSPDHANNMQQGSGWNLGVRRSPHRSEKSITWILSHAAWQRLLAVYAEKVHPVYGFLDLEGVAGRAARRWEDPCASNEYDGVLCGIAALGSLFSARSKASDQERHLVDCAKDILESTSTLVVNPGLEDVEGWLLRTLYLRCHSSPHAAWIASCTTMHIVEATGLHRDSMRGSFVYPDVNPGCQETNLECRRRVFWIAKLLNTWISFEYGRSEVVIRGAQCPLPAPKPGDPTMGLISLFQLSEKLDPDQTVQVTELEESLQRIESFEFDSDAVVLSQSILAFTIYRRLQLLNPSASMTSVVDRVIRLGRRGLAASARSINASCPWWHVSNVPFQFTCILLAMDTRKSLVHVKDSLATLKKAADHFGTQKARRAFKTIDFLVRLSQKRKEQDAALLNESVAATDGNMKPDGPAAEEQWNGSVSPLAGNGTDDTWSADTLLNPPDASLLNYSYDWDVFVRDALDFSTTFPRLAEQEY</sequence>
<keyword evidence="4" id="KW-0238">DNA-binding</keyword>
<dbReference type="PROSITE" id="PS00463">
    <property type="entry name" value="ZN2_CY6_FUNGAL_1"/>
    <property type="match status" value="1"/>
</dbReference>
<dbReference type="GO" id="GO:0000981">
    <property type="term" value="F:DNA-binding transcription factor activity, RNA polymerase II-specific"/>
    <property type="evidence" value="ECO:0007669"/>
    <property type="project" value="InterPro"/>
</dbReference>
<dbReference type="CDD" id="cd00067">
    <property type="entry name" value="GAL4"/>
    <property type="match status" value="1"/>
</dbReference>
<evidence type="ECO:0000256" key="1">
    <source>
        <dbReference type="ARBA" id="ARBA00022723"/>
    </source>
</evidence>
<keyword evidence="2" id="KW-0862">Zinc</keyword>
<name>A0A5N7CHZ9_PETAA</name>
<dbReference type="GO" id="GO:0006351">
    <property type="term" value="P:DNA-templated transcription"/>
    <property type="evidence" value="ECO:0007669"/>
    <property type="project" value="InterPro"/>
</dbReference>
<gene>
    <name evidence="9" type="ORF">BDV23DRAFT_191244</name>
</gene>
<protein>
    <recommendedName>
        <fullName evidence="8">Zn(2)-C6 fungal-type domain-containing protein</fullName>
    </recommendedName>
</protein>
<dbReference type="InterPro" id="IPR052478">
    <property type="entry name" value="Metabolite_Synth_Reg"/>
</dbReference>
<dbReference type="Proteomes" id="UP000326877">
    <property type="component" value="Unassembled WGS sequence"/>
</dbReference>
<organism evidence="9">
    <name type="scientific">Petromyces alliaceus</name>
    <name type="common">Aspergillus alliaceus</name>
    <dbReference type="NCBI Taxonomy" id="209559"/>
    <lineage>
        <taxon>Eukaryota</taxon>
        <taxon>Fungi</taxon>
        <taxon>Dikarya</taxon>
        <taxon>Ascomycota</taxon>
        <taxon>Pezizomycotina</taxon>
        <taxon>Eurotiomycetes</taxon>
        <taxon>Eurotiomycetidae</taxon>
        <taxon>Eurotiales</taxon>
        <taxon>Aspergillaceae</taxon>
        <taxon>Aspergillus</taxon>
        <taxon>Aspergillus subgen. Circumdati</taxon>
    </lineage>
</organism>
<keyword evidence="6" id="KW-0539">Nucleus</keyword>
<keyword evidence="1" id="KW-0479">Metal-binding</keyword>
<dbReference type="PANTHER" id="PTHR31779:SF5">
    <property type="entry name" value="ZN(II)2CYS6 TRANSCRIPTION FACTOR (EUROFUNG)"/>
    <property type="match status" value="1"/>
</dbReference>
<dbReference type="GO" id="GO:0008270">
    <property type="term" value="F:zinc ion binding"/>
    <property type="evidence" value="ECO:0007669"/>
    <property type="project" value="InterPro"/>
</dbReference>
<dbReference type="SMART" id="SM00066">
    <property type="entry name" value="GAL4"/>
    <property type="match status" value="1"/>
</dbReference>
<evidence type="ECO:0000256" key="5">
    <source>
        <dbReference type="ARBA" id="ARBA00023163"/>
    </source>
</evidence>
<dbReference type="InterPro" id="IPR001138">
    <property type="entry name" value="Zn2Cys6_DnaBD"/>
</dbReference>
<feature type="region of interest" description="Disordered" evidence="7">
    <location>
        <begin position="518"/>
        <end position="543"/>
    </location>
</feature>
<dbReference type="Pfam" id="PF00172">
    <property type="entry name" value="Zn_clus"/>
    <property type="match status" value="1"/>
</dbReference>
<dbReference type="GO" id="GO:0009410">
    <property type="term" value="P:response to xenobiotic stimulus"/>
    <property type="evidence" value="ECO:0007669"/>
    <property type="project" value="TreeGrafter"/>
</dbReference>
<dbReference type="AlphaFoldDB" id="A0A5N7CHZ9"/>
<evidence type="ECO:0000256" key="7">
    <source>
        <dbReference type="SAM" id="MobiDB-lite"/>
    </source>
</evidence>